<dbReference type="AlphaFoldDB" id="A0A834GEJ7"/>
<evidence type="ECO:0000313" key="3">
    <source>
        <dbReference type="Proteomes" id="UP000626092"/>
    </source>
</evidence>
<protein>
    <submittedName>
        <fullName evidence="2">Uncharacterized protein</fullName>
    </submittedName>
</protein>
<keyword evidence="3" id="KW-1185">Reference proteome</keyword>
<sequence>MKAFLITAYLDLRSQNKIKKIEVHHLVEYHNHCERQRQTEGHEVRDFYHGVPRQPERQVSAVVRQPQTQRQDTSRCRPTTIAMAGSPTATAATMRQLAITSTDRPLLNATMQRLAITTTDRPLLNATMQYRDHCEKQTKGQWQDAGRRRSMTIAMSGTPTATAATMQRLAITSTDRPLLNATKQYHDHCERQTKGQWQDAGRRRSMTIAMSGTPTATATTMQQLAITTTDRPLLNATMQQLAITTTDRSLLNATMQYRDHCEKQTKGQSQDVGHRRSMTIAMSGTPTATAATMQQLAITTTDRPLLNATMQQLAITSTDRSLLNATMQYRDHCEKQTKGQSQDASRRRCMTIAMSGTPTATAATMQQLAITTTDRPLLNATMQYHDHCERQTKGHEIRHFHHGAQRQPQRQVVAVVRQSQRQR</sequence>
<evidence type="ECO:0000313" key="2">
    <source>
        <dbReference type="EMBL" id="KAF7132934.1"/>
    </source>
</evidence>
<dbReference type="OrthoDB" id="10643241at2759"/>
<comment type="caution">
    <text evidence="2">The sequence shown here is derived from an EMBL/GenBank/DDBJ whole genome shotgun (WGS) entry which is preliminary data.</text>
</comment>
<dbReference type="EMBL" id="WJXA01000009">
    <property type="protein sequence ID" value="KAF7132934.1"/>
    <property type="molecule type" value="Genomic_DNA"/>
</dbReference>
<evidence type="ECO:0000256" key="1">
    <source>
        <dbReference type="SAM" id="MobiDB-lite"/>
    </source>
</evidence>
<feature type="region of interest" description="Disordered" evidence="1">
    <location>
        <begin position="401"/>
        <end position="423"/>
    </location>
</feature>
<dbReference type="Proteomes" id="UP000626092">
    <property type="component" value="Unassembled WGS sequence"/>
</dbReference>
<organism evidence="2 3">
    <name type="scientific">Rhododendron simsii</name>
    <name type="common">Sims's rhododendron</name>
    <dbReference type="NCBI Taxonomy" id="118357"/>
    <lineage>
        <taxon>Eukaryota</taxon>
        <taxon>Viridiplantae</taxon>
        <taxon>Streptophyta</taxon>
        <taxon>Embryophyta</taxon>
        <taxon>Tracheophyta</taxon>
        <taxon>Spermatophyta</taxon>
        <taxon>Magnoliopsida</taxon>
        <taxon>eudicotyledons</taxon>
        <taxon>Gunneridae</taxon>
        <taxon>Pentapetalae</taxon>
        <taxon>asterids</taxon>
        <taxon>Ericales</taxon>
        <taxon>Ericaceae</taxon>
        <taxon>Ericoideae</taxon>
        <taxon>Rhodoreae</taxon>
        <taxon>Rhododendron</taxon>
    </lineage>
</organism>
<reference evidence="2" key="1">
    <citation type="submission" date="2019-11" db="EMBL/GenBank/DDBJ databases">
        <authorList>
            <person name="Liu Y."/>
            <person name="Hou J."/>
            <person name="Li T.-Q."/>
            <person name="Guan C.-H."/>
            <person name="Wu X."/>
            <person name="Wu H.-Z."/>
            <person name="Ling F."/>
            <person name="Zhang R."/>
            <person name="Shi X.-G."/>
            <person name="Ren J.-P."/>
            <person name="Chen E.-F."/>
            <person name="Sun J.-M."/>
        </authorList>
    </citation>
    <scope>NUCLEOTIDE SEQUENCE</scope>
    <source>
        <strain evidence="2">Adult_tree_wgs_1</strain>
        <tissue evidence="2">Leaves</tissue>
    </source>
</reference>
<feature type="compositionally biased region" description="Low complexity" evidence="1">
    <location>
        <begin position="405"/>
        <end position="423"/>
    </location>
</feature>
<gene>
    <name evidence="2" type="ORF">RHSIM_Rhsim09G0134100</name>
</gene>
<proteinExistence type="predicted"/>
<name>A0A834GEJ7_RHOSS</name>
<accession>A0A834GEJ7</accession>